<dbReference type="InterPro" id="IPR000223">
    <property type="entry name" value="Pept_S26A_signal_pept_1"/>
</dbReference>
<dbReference type="GO" id="GO:0004252">
    <property type="term" value="F:serine-type endopeptidase activity"/>
    <property type="evidence" value="ECO:0007669"/>
    <property type="project" value="InterPro"/>
</dbReference>
<evidence type="ECO:0000256" key="7">
    <source>
        <dbReference type="PIRSR" id="PIRSR600223-1"/>
    </source>
</evidence>
<dbReference type="GO" id="GO:0005886">
    <property type="term" value="C:plasma membrane"/>
    <property type="evidence" value="ECO:0007669"/>
    <property type="project" value="UniProtKB-SubCell"/>
</dbReference>
<keyword evidence="8" id="KW-0472">Membrane</keyword>
<dbReference type="InterPro" id="IPR019758">
    <property type="entry name" value="Pept_S26A_signal_pept_1_CS"/>
</dbReference>
<dbReference type="InterPro" id="IPR019757">
    <property type="entry name" value="Pept_S26A_signal_pept_1_Lys-AS"/>
</dbReference>
<evidence type="ECO:0000256" key="2">
    <source>
        <dbReference type="ARBA" id="ARBA00004401"/>
    </source>
</evidence>
<name>A0A9D0ZR94_9FIRM</name>
<dbReference type="Gene3D" id="2.10.109.10">
    <property type="entry name" value="Umud Fragment, subunit A"/>
    <property type="match status" value="1"/>
</dbReference>
<dbReference type="PANTHER" id="PTHR43390">
    <property type="entry name" value="SIGNAL PEPTIDASE I"/>
    <property type="match status" value="1"/>
</dbReference>
<reference evidence="11" key="2">
    <citation type="journal article" date="2021" name="PeerJ">
        <title>Extensive microbial diversity within the chicken gut microbiome revealed by metagenomics and culture.</title>
        <authorList>
            <person name="Gilroy R."/>
            <person name="Ravi A."/>
            <person name="Getino M."/>
            <person name="Pursley I."/>
            <person name="Horton D.L."/>
            <person name="Alikhan N.F."/>
            <person name="Baker D."/>
            <person name="Gharbi K."/>
            <person name="Hall N."/>
            <person name="Watson M."/>
            <person name="Adriaenssens E.M."/>
            <person name="Foster-Nyarko E."/>
            <person name="Jarju S."/>
            <person name="Secka A."/>
            <person name="Antonio M."/>
            <person name="Oren A."/>
            <person name="Chaudhuri R.R."/>
            <person name="La Ragione R."/>
            <person name="Hildebrand F."/>
            <person name="Pallen M.J."/>
        </authorList>
    </citation>
    <scope>NUCLEOTIDE SEQUENCE</scope>
    <source>
        <strain evidence="11">CHK147-3167</strain>
    </source>
</reference>
<feature type="transmembrane region" description="Helical" evidence="8">
    <location>
        <begin position="12"/>
        <end position="30"/>
    </location>
</feature>
<reference evidence="11" key="1">
    <citation type="submission" date="2020-10" db="EMBL/GenBank/DDBJ databases">
        <authorList>
            <person name="Gilroy R."/>
        </authorList>
    </citation>
    <scope>NUCLEOTIDE SEQUENCE</scope>
    <source>
        <strain evidence="11">CHK147-3167</strain>
    </source>
</reference>
<dbReference type="InterPro" id="IPR019756">
    <property type="entry name" value="Pept_S26A_signal_pept_1_Ser-AS"/>
</dbReference>
<comment type="catalytic activity">
    <reaction evidence="1 8">
        <text>Cleavage of hydrophobic, N-terminal signal or leader sequences from secreted and periplasmic proteins.</text>
        <dbReference type="EC" id="3.4.21.89"/>
    </reaction>
</comment>
<dbReference type="PROSITE" id="PS00501">
    <property type="entry name" value="SPASE_I_1"/>
    <property type="match status" value="1"/>
</dbReference>
<keyword evidence="8" id="KW-1133">Transmembrane helix</keyword>
<feature type="active site" evidence="7">
    <location>
        <position position="40"/>
    </location>
</feature>
<dbReference type="GO" id="GO:0006465">
    <property type="term" value="P:signal peptide processing"/>
    <property type="evidence" value="ECO:0007669"/>
    <property type="project" value="InterPro"/>
</dbReference>
<dbReference type="PANTHER" id="PTHR43390:SF1">
    <property type="entry name" value="CHLOROPLAST PROCESSING PEPTIDASE"/>
    <property type="match status" value="1"/>
</dbReference>
<dbReference type="CDD" id="cd06530">
    <property type="entry name" value="S26_SPase_I"/>
    <property type="match status" value="1"/>
</dbReference>
<dbReference type="Proteomes" id="UP000886786">
    <property type="component" value="Unassembled WGS sequence"/>
</dbReference>
<evidence type="ECO:0000259" key="10">
    <source>
        <dbReference type="Pfam" id="PF10502"/>
    </source>
</evidence>
<gene>
    <name evidence="11" type="primary">lepB</name>
    <name evidence="11" type="ORF">IAB27_04800</name>
</gene>
<dbReference type="GO" id="GO:0009003">
    <property type="term" value="F:signal peptidase activity"/>
    <property type="evidence" value="ECO:0007669"/>
    <property type="project" value="UniProtKB-EC"/>
</dbReference>
<organism evidence="11 12">
    <name type="scientific">Candidatus Coprosoma intestinipullorum</name>
    <dbReference type="NCBI Taxonomy" id="2840752"/>
    <lineage>
        <taxon>Bacteria</taxon>
        <taxon>Bacillati</taxon>
        <taxon>Bacillota</taxon>
        <taxon>Bacillota incertae sedis</taxon>
        <taxon>Candidatus Coprosoma</taxon>
    </lineage>
</organism>
<sequence length="173" mass="20055">MDKDKAIKTIKSLLPYIIIIVVVVLIRTFIITPVQVDGSSMYPTLEDREILLLKKYDKSYDRFDIVVFDYQGTRLIKRIVGLPGETIEYKNNKLYINGKYIKEDFLPDYQETTDFSLTEFGLSKIPKGYYFVMGDNRTNSKDSRIIGPVSEDDIDGITNYAIFPFDKFGKFNK</sequence>
<dbReference type="Pfam" id="PF10502">
    <property type="entry name" value="Peptidase_S26"/>
    <property type="match status" value="1"/>
</dbReference>
<evidence type="ECO:0000256" key="4">
    <source>
        <dbReference type="ARBA" id="ARBA00013208"/>
    </source>
</evidence>
<dbReference type="PROSITE" id="PS00761">
    <property type="entry name" value="SPASE_I_3"/>
    <property type="match status" value="1"/>
</dbReference>
<dbReference type="PRINTS" id="PR00727">
    <property type="entry name" value="LEADERPTASE"/>
</dbReference>
<dbReference type="EMBL" id="DVFV01000088">
    <property type="protein sequence ID" value="HIQ90924.1"/>
    <property type="molecule type" value="Genomic_DNA"/>
</dbReference>
<protein>
    <recommendedName>
        <fullName evidence="4 8">Signal peptidase I</fullName>
        <ecNumber evidence="4 8">3.4.21.89</ecNumber>
    </recommendedName>
</protein>
<evidence type="ECO:0000256" key="3">
    <source>
        <dbReference type="ARBA" id="ARBA00009370"/>
    </source>
</evidence>
<keyword evidence="6 8" id="KW-0378">Hydrolase</keyword>
<evidence type="ECO:0000256" key="1">
    <source>
        <dbReference type="ARBA" id="ARBA00000677"/>
    </source>
</evidence>
<comment type="caution">
    <text evidence="11">The sequence shown here is derived from an EMBL/GenBank/DDBJ whole genome shotgun (WGS) entry which is preliminary data.</text>
</comment>
<evidence type="ECO:0000256" key="9">
    <source>
        <dbReference type="RuleBase" id="RU362042"/>
    </source>
</evidence>
<evidence type="ECO:0000256" key="8">
    <source>
        <dbReference type="RuleBase" id="RU003993"/>
    </source>
</evidence>
<dbReference type="PROSITE" id="PS00760">
    <property type="entry name" value="SPASE_I_2"/>
    <property type="match status" value="1"/>
</dbReference>
<comment type="subcellular location">
    <subcellularLocation>
        <location evidence="2">Cell membrane</location>
        <topology evidence="2">Single-pass type II membrane protein</topology>
    </subcellularLocation>
    <subcellularLocation>
        <location evidence="9">Membrane</location>
        <topology evidence="9">Single-pass type II membrane protein</topology>
    </subcellularLocation>
</comment>
<dbReference type="SUPFAM" id="SSF51306">
    <property type="entry name" value="LexA/Signal peptidase"/>
    <property type="match status" value="1"/>
</dbReference>
<evidence type="ECO:0000313" key="12">
    <source>
        <dbReference type="Proteomes" id="UP000886786"/>
    </source>
</evidence>
<evidence type="ECO:0000256" key="5">
    <source>
        <dbReference type="ARBA" id="ARBA00022670"/>
    </source>
</evidence>
<evidence type="ECO:0000256" key="6">
    <source>
        <dbReference type="ARBA" id="ARBA00022801"/>
    </source>
</evidence>
<dbReference type="InterPro" id="IPR019533">
    <property type="entry name" value="Peptidase_S26"/>
</dbReference>
<accession>A0A9D0ZR94</accession>
<dbReference type="InterPro" id="IPR036286">
    <property type="entry name" value="LexA/Signal_pep-like_sf"/>
</dbReference>
<keyword evidence="8" id="KW-0812">Transmembrane</keyword>
<evidence type="ECO:0000313" key="11">
    <source>
        <dbReference type="EMBL" id="HIQ90924.1"/>
    </source>
</evidence>
<comment type="similarity">
    <text evidence="3 9">Belongs to the peptidase S26 family.</text>
</comment>
<dbReference type="NCBIfam" id="TIGR02227">
    <property type="entry name" value="sigpep_I_bact"/>
    <property type="match status" value="1"/>
</dbReference>
<proteinExistence type="inferred from homology"/>
<feature type="domain" description="Peptidase S26" evidence="10">
    <location>
        <begin position="14"/>
        <end position="159"/>
    </location>
</feature>
<feature type="active site" evidence="7">
    <location>
        <position position="77"/>
    </location>
</feature>
<keyword evidence="5 8" id="KW-0645">Protease</keyword>
<dbReference type="AlphaFoldDB" id="A0A9D0ZR94"/>
<dbReference type="EC" id="3.4.21.89" evidence="4 8"/>